<evidence type="ECO:0000256" key="1">
    <source>
        <dbReference type="SAM" id="MobiDB-lite"/>
    </source>
</evidence>
<reference evidence="2" key="1">
    <citation type="submission" date="2017-11" db="EMBL/GenBank/DDBJ databases">
        <title>The sensing device of the deep-sea amphipod.</title>
        <authorList>
            <person name="Kobayashi H."/>
            <person name="Nagahama T."/>
            <person name="Arai W."/>
            <person name="Sasagawa Y."/>
            <person name="Umeda M."/>
            <person name="Hayashi T."/>
            <person name="Nikaido I."/>
            <person name="Watanabe H."/>
            <person name="Oguri K."/>
            <person name="Kitazato H."/>
            <person name="Fujioka K."/>
            <person name="Kido Y."/>
            <person name="Takami H."/>
        </authorList>
    </citation>
    <scope>NUCLEOTIDE SEQUENCE</scope>
    <source>
        <tissue evidence="2">Whole body</tissue>
    </source>
</reference>
<proteinExistence type="evidence at transcript level"/>
<name>A0A6A7G360_9CRUS</name>
<feature type="compositionally biased region" description="Basic and acidic residues" evidence="1">
    <location>
        <begin position="468"/>
        <end position="478"/>
    </location>
</feature>
<accession>A0A6A7G360</accession>
<feature type="region of interest" description="Disordered" evidence="1">
    <location>
        <begin position="1"/>
        <end position="39"/>
    </location>
</feature>
<sequence length="563" mass="63764">MNATDRNHKPGPSFQIKPKRGIASHNSKKVKTPKRYADKQNIKRRENIRQTMPSNLPNIDTTDQQQQMQETGNVVIHSEGLHRCMLEPREVATNSKQYSFPRQVKSTSKKSTVSNLLELGFDTNQELVNIYEQHVGQQEEIVAKLSAHIDRLEEVHSSAVDEPELLQLRIQGAELRAALTDSQSAIHAERRLVAALHADNIKLQLELLQVSQRAVSLQIVSGVSDARVETLQGTELVRSKMPDKLKKLQQKLWSQADHETATGNISPETVLSLQQRVRSAEDSLAFCEKEWAEERACLVEERELREQEAQLDQVRVTAWVKKAQERMAECQRDGRATAAQCVQLSKELQLQQRQHRQERGALLRALAKLGGPERLKQELEALDVSSSCLQEVAGHASSSCQARELKLLTLQLQRELSESRQLLEESHTRTDVLQKEKCILRQAREDALTLIKKQRSSASEQRQVLEAQQERSHQRTKTEMQAAQAQLAQLHADLKKLVHMIYKLVMWQSDQCGSDNGPPSPPAWLDGPRAVTRVARQLQSAIEATRTRLAGVRNTMLRDVNNV</sequence>
<organism evidence="2">
    <name type="scientific">Hirondellea gigas</name>
    <dbReference type="NCBI Taxonomy" id="1518452"/>
    <lineage>
        <taxon>Eukaryota</taxon>
        <taxon>Metazoa</taxon>
        <taxon>Ecdysozoa</taxon>
        <taxon>Arthropoda</taxon>
        <taxon>Crustacea</taxon>
        <taxon>Multicrustacea</taxon>
        <taxon>Malacostraca</taxon>
        <taxon>Eumalacostraca</taxon>
        <taxon>Peracarida</taxon>
        <taxon>Amphipoda</taxon>
        <taxon>Amphilochidea</taxon>
        <taxon>Lysianassida</taxon>
        <taxon>Lysianassidira</taxon>
        <taxon>Lysianassoidea</taxon>
        <taxon>Lysianassidae</taxon>
        <taxon>Hirondellea</taxon>
    </lineage>
</organism>
<dbReference type="AlphaFoldDB" id="A0A6A7G360"/>
<feature type="region of interest" description="Disordered" evidence="1">
    <location>
        <begin position="459"/>
        <end position="479"/>
    </location>
</feature>
<protein>
    <submittedName>
        <fullName evidence="2">Coiled-coil domain-containing protein 150-like</fullName>
    </submittedName>
</protein>
<feature type="compositionally biased region" description="Basic residues" evidence="1">
    <location>
        <begin position="17"/>
        <end position="34"/>
    </location>
</feature>
<evidence type="ECO:0000313" key="2">
    <source>
        <dbReference type="EMBL" id="LAC25260.1"/>
    </source>
</evidence>
<dbReference type="EMBL" id="IACT01006122">
    <property type="protein sequence ID" value="LAC25260.1"/>
    <property type="molecule type" value="mRNA"/>
</dbReference>